<reference evidence="2" key="3">
    <citation type="submission" date="2015-02" db="UniProtKB">
        <authorList>
            <consortium name="EnsemblProtists"/>
        </authorList>
    </citation>
    <scope>IDENTIFICATION</scope>
    <source>
        <strain evidence="2">DAOM BR144</strain>
    </source>
</reference>
<reference evidence="3" key="2">
    <citation type="submission" date="2010-04" db="EMBL/GenBank/DDBJ databases">
        <authorList>
            <person name="Buell R."/>
            <person name="Hamilton J."/>
            <person name="Hostetler J."/>
        </authorList>
    </citation>
    <scope>NUCLEOTIDE SEQUENCE [LARGE SCALE GENOMIC DNA]</scope>
    <source>
        <strain evidence="3">DAOM:BR144</strain>
    </source>
</reference>
<dbReference type="Proteomes" id="UP000019132">
    <property type="component" value="Unassembled WGS sequence"/>
</dbReference>
<organism evidence="2 3">
    <name type="scientific">Globisporangium ultimum (strain ATCC 200006 / CBS 805.95 / DAOM BR144)</name>
    <name type="common">Pythium ultimum</name>
    <dbReference type="NCBI Taxonomy" id="431595"/>
    <lineage>
        <taxon>Eukaryota</taxon>
        <taxon>Sar</taxon>
        <taxon>Stramenopiles</taxon>
        <taxon>Oomycota</taxon>
        <taxon>Peronosporomycetes</taxon>
        <taxon>Pythiales</taxon>
        <taxon>Pythiaceae</taxon>
        <taxon>Globisporangium</taxon>
    </lineage>
</organism>
<dbReference type="InParanoid" id="K3WFB1"/>
<sequence>RDATRGHARERAGGAPEPEGVGQGARVRARWPYRRRHRQTSRQRSRRVCEALRQARADHRLRDHPPERAVRRAPLPPAVDLWPPRGPGAGGGRGHRRVPRGAEKRQGWRALLPHHVHVPDALGARRAAAQGVLRQLPRVLAVRRLCQARYRKL</sequence>
<protein>
    <submittedName>
        <fullName evidence="2">Uncharacterized protein</fullName>
    </submittedName>
</protein>
<proteinExistence type="predicted"/>
<name>K3WFB1_GLOUD</name>
<evidence type="ECO:0000256" key="1">
    <source>
        <dbReference type="SAM" id="MobiDB-lite"/>
    </source>
</evidence>
<feature type="region of interest" description="Disordered" evidence="1">
    <location>
        <begin position="1"/>
        <end position="100"/>
    </location>
</feature>
<feature type="compositionally biased region" description="Basic and acidic residues" evidence="1">
    <location>
        <begin position="1"/>
        <end position="12"/>
    </location>
</feature>
<dbReference type="VEuPathDB" id="FungiDB:PYU1_G003642"/>
<accession>K3WFB1</accession>
<evidence type="ECO:0000313" key="2">
    <source>
        <dbReference type="EnsemblProtists" id="PYU1_T003652"/>
    </source>
</evidence>
<keyword evidence="3" id="KW-1185">Reference proteome</keyword>
<feature type="compositionally biased region" description="Basic residues" evidence="1">
    <location>
        <begin position="27"/>
        <end position="46"/>
    </location>
</feature>
<dbReference type="EnsemblProtists" id="PYU1_T003652">
    <property type="protein sequence ID" value="PYU1_T003652"/>
    <property type="gene ID" value="PYU1_G003642"/>
</dbReference>
<feature type="compositionally biased region" description="Basic and acidic residues" evidence="1">
    <location>
        <begin position="47"/>
        <end position="70"/>
    </location>
</feature>
<dbReference type="AlphaFoldDB" id="K3WFB1"/>
<dbReference type="HOGENOM" id="CLU_1718102_0_0_1"/>
<dbReference type="EMBL" id="GL376638">
    <property type="status" value="NOT_ANNOTATED_CDS"/>
    <property type="molecule type" value="Genomic_DNA"/>
</dbReference>
<evidence type="ECO:0000313" key="3">
    <source>
        <dbReference type="Proteomes" id="UP000019132"/>
    </source>
</evidence>
<reference evidence="3" key="1">
    <citation type="journal article" date="2010" name="Genome Biol.">
        <title>Genome sequence of the necrotrophic plant pathogen Pythium ultimum reveals original pathogenicity mechanisms and effector repertoire.</title>
        <authorList>
            <person name="Levesque C.A."/>
            <person name="Brouwer H."/>
            <person name="Cano L."/>
            <person name="Hamilton J.P."/>
            <person name="Holt C."/>
            <person name="Huitema E."/>
            <person name="Raffaele S."/>
            <person name="Robideau G.P."/>
            <person name="Thines M."/>
            <person name="Win J."/>
            <person name="Zerillo M.M."/>
            <person name="Beakes G.W."/>
            <person name="Boore J.L."/>
            <person name="Busam D."/>
            <person name="Dumas B."/>
            <person name="Ferriera S."/>
            <person name="Fuerstenberg S.I."/>
            <person name="Gachon C.M."/>
            <person name="Gaulin E."/>
            <person name="Govers F."/>
            <person name="Grenville-Briggs L."/>
            <person name="Horner N."/>
            <person name="Hostetler J."/>
            <person name="Jiang R.H."/>
            <person name="Johnson J."/>
            <person name="Krajaejun T."/>
            <person name="Lin H."/>
            <person name="Meijer H.J."/>
            <person name="Moore B."/>
            <person name="Morris P."/>
            <person name="Phuntmart V."/>
            <person name="Puiu D."/>
            <person name="Shetty J."/>
            <person name="Stajich J.E."/>
            <person name="Tripathy S."/>
            <person name="Wawra S."/>
            <person name="van West P."/>
            <person name="Whitty B.R."/>
            <person name="Coutinho P.M."/>
            <person name="Henrissat B."/>
            <person name="Martin F."/>
            <person name="Thomas P.D."/>
            <person name="Tyler B.M."/>
            <person name="De Vries R.P."/>
            <person name="Kamoun S."/>
            <person name="Yandell M."/>
            <person name="Tisserat N."/>
            <person name="Buell C.R."/>
        </authorList>
    </citation>
    <scope>NUCLEOTIDE SEQUENCE</scope>
    <source>
        <strain evidence="3">DAOM:BR144</strain>
    </source>
</reference>